<dbReference type="OrthoDB" id="10477487at2759"/>
<feature type="region of interest" description="Disordered" evidence="1">
    <location>
        <begin position="225"/>
        <end position="258"/>
    </location>
</feature>
<sequence>MSLPNNAAGSLQAVSIKGTDASGIPKFDSNPGRKPAVGITLVGLAKAEYKYYCEFTEAVLAQRCHPEDGALTHPDHPNEVRYVSDVCHIKDIPTNSASGSLHVMSHPEFAECPTHARECGPQSATVSRQATFANITEELSPDGPRTRFGFQMRTDGGMLKDLTVAKTVDHVMKLETTSGHDDGDAPVCDPLWYGVYLKPGETQGGGGAPDTHTVETEFLRYFPSTRYPRRHRQAQSLGESDEVNGDTGVLYGSAEEKS</sequence>
<name>A0A7J6NL20_PEROL</name>
<reference evidence="2 3" key="1">
    <citation type="submission" date="2020-04" db="EMBL/GenBank/DDBJ databases">
        <title>Perkinsus olseni comparative genomics.</title>
        <authorList>
            <person name="Bogema D.R."/>
        </authorList>
    </citation>
    <scope>NUCLEOTIDE SEQUENCE [LARGE SCALE GENOMIC DNA]</scope>
    <source>
        <strain evidence="2">00978-12</strain>
    </source>
</reference>
<evidence type="ECO:0000313" key="3">
    <source>
        <dbReference type="Proteomes" id="UP000541610"/>
    </source>
</evidence>
<accession>A0A7J6NL20</accession>
<dbReference type="EMBL" id="JABANP010000303">
    <property type="protein sequence ID" value="KAF4684593.1"/>
    <property type="molecule type" value="Genomic_DNA"/>
</dbReference>
<proteinExistence type="predicted"/>
<dbReference type="Proteomes" id="UP000541610">
    <property type="component" value="Unassembled WGS sequence"/>
</dbReference>
<gene>
    <name evidence="2" type="ORF">FOZ60_007669</name>
</gene>
<evidence type="ECO:0000256" key="1">
    <source>
        <dbReference type="SAM" id="MobiDB-lite"/>
    </source>
</evidence>
<evidence type="ECO:0000313" key="2">
    <source>
        <dbReference type="EMBL" id="KAF4684593.1"/>
    </source>
</evidence>
<protein>
    <submittedName>
        <fullName evidence="2">Uncharacterized protein</fullName>
    </submittedName>
</protein>
<dbReference type="AlphaFoldDB" id="A0A7J6NL20"/>
<comment type="caution">
    <text evidence="2">The sequence shown here is derived from an EMBL/GenBank/DDBJ whole genome shotgun (WGS) entry which is preliminary data.</text>
</comment>
<organism evidence="2 3">
    <name type="scientific">Perkinsus olseni</name>
    <name type="common">Perkinsus atlanticus</name>
    <dbReference type="NCBI Taxonomy" id="32597"/>
    <lineage>
        <taxon>Eukaryota</taxon>
        <taxon>Sar</taxon>
        <taxon>Alveolata</taxon>
        <taxon>Perkinsozoa</taxon>
        <taxon>Perkinsea</taxon>
        <taxon>Perkinsida</taxon>
        <taxon>Perkinsidae</taxon>
        <taxon>Perkinsus</taxon>
    </lineage>
</organism>